<reference evidence="2" key="1">
    <citation type="submission" date="2013-07" db="EMBL/GenBank/DDBJ databases">
        <title>The genome of an arbuscular mycorrhizal fungus provides insights into the evolution of the oldest plant symbiosis.</title>
        <authorList>
            <consortium name="DOE Joint Genome Institute"/>
            <person name="Tisserant E."/>
            <person name="Malbreil M."/>
            <person name="Kuo A."/>
            <person name="Kohler A."/>
            <person name="Symeonidi A."/>
            <person name="Balestrini R."/>
            <person name="Charron P."/>
            <person name="Duensing N."/>
            <person name="Frei-dit-Frey N."/>
            <person name="Gianinazzi-Pearson V."/>
            <person name="Gilbert B."/>
            <person name="Handa Y."/>
            <person name="Hijri M."/>
            <person name="Kaul R."/>
            <person name="Kawaguchi M."/>
            <person name="Krajinski F."/>
            <person name="Lammers P."/>
            <person name="Lapierre D."/>
            <person name="Masclaux F.G."/>
            <person name="Murat C."/>
            <person name="Morin E."/>
            <person name="Ndikumana S."/>
            <person name="Pagni M."/>
            <person name="Petitpierre D."/>
            <person name="Requena N."/>
            <person name="Rosikiewicz P."/>
            <person name="Riley R."/>
            <person name="Saito K."/>
            <person name="San Clemente H."/>
            <person name="Shapiro H."/>
            <person name="van Tuinen D."/>
            <person name="Becard G."/>
            <person name="Bonfante P."/>
            <person name="Paszkowski U."/>
            <person name="Shachar-Hill Y."/>
            <person name="Young J.P."/>
            <person name="Sanders I.R."/>
            <person name="Henrissat B."/>
            <person name="Rensing S.A."/>
            <person name="Grigoriev I.V."/>
            <person name="Corradi N."/>
            <person name="Roux C."/>
            <person name="Martin F."/>
        </authorList>
    </citation>
    <scope>NUCLEOTIDE SEQUENCE</scope>
    <source>
        <strain evidence="2">DAOM 197198</strain>
    </source>
</reference>
<proteinExistence type="predicted"/>
<evidence type="ECO:0000256" key="1">
    <source>
        <dbReference type="SAM" id="Coils"/>
    </source>
</evidence>
<evidence type="ECO:0000313" key="2">
    <source>
        <dbReference type="EMBL" id="ESA00014.1"/>
    </source>
</evidence>
<name>U9SVQ6_RHIID</name>
<organism evidence="2">
    <name type="scientific">Rhizophagus irregularis (strain DAOM 181602 / DAOM 197198 / MUCL 43194)</name>
    <name type="common">Arbuscular mycorrhizal fungus</name>
    <name type="synonym">Glomus intraradices</name>
    <dbReference type="NCBI Taxonomy" id="747089"/>
    <lineage>
        <taxon>Eukaryota</taxon>
        <taxon>Fungi</taxon>
        <taxon>Fungi incertae sedis</taxon>
        <taxon>Mucoromycota</taxon>
        <taxon>Glomeromycotina</taxon>
        <taxon>Glomeromycetes</taxon>
        <taxon>Glomerales</taxon>
        <taxon>Glomeraceae</taxon>
        <taxon>Rhizophagus</taxon>
    </lineage>
</organism>
<dbReference type="EMBL" id="KI297523">
    <property type="protein sequence ID" value="ESA00014.1"/>
    <property type="molecule type" value="Genomic_DNA"/>
</dbReference>
<dbReference type="AlphaFoldDB" id="U9SVQ6"/>
<keyword evidence="1" id="KW-0175">Coiled coil</keyword>
<accession>U9SVQ6</accession>
<gene>
    <name evidence="2" type="ORF">GLOINDRAFT_87670</name>
</gene>
<protein>
    <submittedName>
        <fullName evidence="2">Uncharacterized protein</fullName>
    </submittedName>
</protein>
<sequence>MSEQRFRNHIMIMTKESEQPGEIINERIINGGRENLSQTNMSKNFVVNEELISVTEGKQKDFVAGFMELMQLESSYQTNVRKRKASEAFNDEFDYLYEIVTTVFKKNFTNFLKQNFQLSNDSISRELEENVHNLENEVINKERIILSKNEEMDKYKEIITNLENRVRELEVDVTVYAYEQLFTRGGSNIIISKNDQEYFFRMFGLTAREISSKFCWQAFKKLKNNNEETDDIYFIDPMLKWN</sequence>
<feature type="coiled-coil region" evidence="1">
    <location>
        <begin position="124"/>
        <end position="172"/>
    </location>
</feature>
<dbReference type="HOGENOM" id="CLU_1147712_0_0_1"/>